<dbReference type="EMBL" id="JAVDTI010000008">
    <property type="protein sequence ID" value="MDR6808942.1"/>
    <property type="molecule type" value="Genomic_DNA"/>
</dbReference>
<sequence>MKIHFTVLLAFLSQLAFAQKGFFVETKISAAARAREMATVSQFSVHRIHSAGLKKYLAPAQPEFPRKLAGGIPLEVPLPNGTVEVFELFESSILAPAVAKKHPEIKTYSGKGKQHPNYSLRINFTSSGFSAIVLGVENDAVYFEKFDKNSSDSLYQSYFARDAVSPETGKLKNANNRCGALDVKLPQTSGQNGASQRANAALATGGTLRTFKLAMAATAEFTAHKGGTQISGFNALTNYVNNLNAVYQKELSVALVLVSDETLVYTDAATDPYNNDDQDAMLTQNQQNLDAALGNTGYDIGHVLGYAGSSGGGLAASPSVCVSSEKAQGVSGVGDGSYAEVFDFQLVAHEVGHQFGMSHSYNSNVPVCTTRSFGTSVEPGAGTTIMSYGYTCSNSDPGSGLVGNDDYEAPYAPFLNFHAVSLDQANTYIATLDCFAETATGNAVPVITAMQTAYVIPKSTPFVLEALATDSDAANVLSYSWEGTNVSSESDKAMLTASTISDDTKPPFFRSYPPVESNASSMPGKRYYPRLSAVLDGSNYAKGDKLPSIGIATTHTLTVRDNLGGVVSEKVTVDIDGNSGPFLVTNDPSGTKKGNNALTVEWSVNGTTAAPVNCTLVDISVSLDGGNTFPLVLASGVPNSGSAAITLPDTSTTEARIKVAASTSTADGNSPNIFFDISNQNFTIEKSSMPVRLISFDVSAKESGTALLSWKTTDEVNNAGFEIEMGYNPGDFVKVGFVGENGGNTINNYQYSIDGLVAGRYYFRLKQIDHDGTYAYSKIQALLITGKSGEVAAIYPNPAGDKISINTNFFQKSTPVFTLFDSNGNIALTSVGTITGSRCEIDISKLAPGLYTVTTSTGSNPRPLRFFKL</sequence>
<comment type="caution">
    <text evidence="3">The sequence shown here is derived from an EMBL/GenBank/DDBJ whole genome shotgun (WGS) entry which is preliminary data.</text>
</comment>
<protein>
    <recommendedName>
        <fullName evidence="2">Peptidase M12B domain-containing protein</fullName>
    </recommendedName>
</protein>
<dbReference type="InterPro" id="IPR026444">
    <property type="entry name" value="Secre_tail"/>
</dbReference>
<evidence type="ECO:0000313" key="4">
    <source>
        <dbReference type="Proteomes" id="UP001264980"/>
    </source>
</evidence>
<dbReference type="SUPFAM" id="SSF55486">
    <property type="entry name" value="Metalloproteases ('zincins'), catalytic domain"/>
    <property type="match status" value="1"/>
</dbReference>
<keyword evidence="1" id="KW-0732">Signal</keyword>
<dbReference type="RefSeq" id="WP_309991621.1">
    <property type="nucleotide sequence ID" value="NZ_JAVDTI010000008.1"/>
</dbReference>
<dbReference type="Gene3D" id="3.40.390.10">
    <property type="entry name" value="Collagenase (Catalytic Domain)"/>
    <property type="match status" value="1"/>
</dbReference>
<accession>A0ABU1R6A5</accession>
<dbReference type="Proteomes" id="UP001264980">
    <property type="component" value="Unassembled WGS sequence"/>
</dbReference>
<name>A0ABU1R6A5_9BACT</name>
<organism evidence="3 4">
    <name type="scientific">Dyadobacter fermentans</name>
    <dbReference type="NCBI Taxonomy" id="94254"/>
    <lineage>
        <taxon>Bacteria</taxon>
        <taxon>Pseudomonadati</taxon>
        <taxon>Bacteroidota</taxon>
        <taxon>Cytophagia</taxon>
        <taxon>Cytophagales</taxon>
        <taxon>Spirosomataceae</taxon>
        <taxon>Dyadobacter</taxon>
    </lineage>
</organism>
<dbReference type="InterPro" id="IPR024079">
    <property type="entry name" value="MetalloPept_cat_dom_sf"/>
</dbReference>
<dbReference type="NCBIfam" id="TIGR04183">
    <property type="entry name" value="Por_Secre_tail"/>
    <property type="match status" value="1"/>
</dbReference>
<dbReference type="PROSITE" id="PS50215">
    <property type="entry name" value="ADAM_MEPRO"/>
    <property type="match status" value="1"/>
</dbReference>
<gene>
    <name evidence="3" type="ORF">J2W84_006007</name>
</gene>
<reference evidence="3 4" key="1">
    <citation type="submission" date="2023-07" db="EMBL/GenBank/DDBJ databases">
        <title>Sorghum-associated microbial communities from plants grown in Nebraska, USA.</title>
        <authorList>
            <person name="Schachtman D."/>
        </authorList>
    </citation>
    <scope>NUCLEOTIDE SEQUENCE [LARGE SCALE GENOMIC DNA]</scope>
    <source>
        <strain evidence="3 4">BE57</strain>
    </source>
</reference>
<dbReference type="InterPro" id="IPR001590">
    <property type="entry name" value="Peptidase_M12B"/>
</dbReference>
<feature type="signal peptide" evidence="1">
    <location>
        <begin position="1"/>
        <end position="18"/>
    </location>
</feature>
<evidence type="ECO:0000256" key="1">
    <source>
        <dbReference type="SAM" id="SignalP"/>
    </source>
</evidence>
<feature type="domain" description="Peptidase M12B" evidence="2">
    <location>
        <begin position="209"/>
        <end position="396"/>
    </location>
</feature>
<dbReference type="Pfam" id="PF13583">
    <property type="entry name" value="Reprolysin_4"/>
    <property type="match status" value="1"/>
</dbReference>
<proteinExistence type="predicted"/>
<evidence type="ECO:0000259" key="2">
    <source>
        <dbReference type="PROSITE" id="PS50215"/>
    </source>
</evidence>
<dbReference type="Pfam" id="PF18962">
    <property type="entry name" value="Por_Secre_tail"/>
    <property type="match status" value="1"/>
</dbReference>
<keyword evidence="4" id="KW-1185">Reference proteome</keyword>
<feature type="chain" id="PRO_5047022030" description="Peptidase M12B domain-containing protein" evidence="1">
    <location>
        <begin position="19"/>
        <end position="869"/>
    </location>
</feature>
<evidence type="ECO:0000313" key="3">
    <source>
        <dbReference type="EMBL" id="MDR6808942.1"/>
    </source>
</evidence>